<dbReference type="PANTHER" id="PTHR42932:SF2">
    <property type="entry name" value="DNA PROTECTION DURING STARVATION PROTEIN 1"/>
    <property type="match status" value="1"/>
</dbReference>
<dbReference type="InterPro" id="IPR009078">
    <property type="entry name" value="Ferritin-like_SF"/>
</dbReference>
<evidence type="ECO:0000256" key="2">
    <source>
        <dbReference type="RuleBase" id="RU003875"/>
    </source>
</evidence>
<dbReference type="CDD" id="cd01043">
    <property type="entry name" value="DPS"/>
    <property type="match status" value="1"/>
</dbReference>
<gene>
    <name evidence="4" type="ORF">ACTODO_00983</name>
</gene>
<sequence length="162" mass="17914">MQRRNNMTVESTGFKASDVLAGNLQKVLTDVTALSLVGKQLHWNITGEGFRSLHLYLDEVVDIAREASDEVAERMRALQVVPNGLPEVVAQRNTLPTVPETIIKTSDAEELAVAVINATVGTMRDVHEKVDAEDSASADILNDYIRRLEQQAWFIRSQNGQA</sequence>
<dbReference type="InterPro" id="IPR012347">
    <property type="entry name" value="Ferritin-like"/>
</dbReference>
<dbReference type="Proteomes" id="UP000003553">
    <property type="component" value="Unassembled WGS sequence"/>
</dbReference>
<organism evidence="4 5">
    <name type="scientific">Schaalia dentiphila ATCC 17982</name>
    <dbReference type="NCBI Taxonomy" id="411466"/>
    <lineage>
        <taxon>Bacteria</taxon>
        <taxon>Bacillati</taxon>
        <taxon>Actinomycetota</taxon>
        <taxon>Actinomycetes</taxon>
        <taxon>Actinomycetales</taxon>
        <taxon>Actinomycetaceae</taxon>
        <taxon>Schaalia</taxon>
        <taxon>Schaalia dentiphila</taxon>
    </lineage>
</organism>
<dbReference type="InterPro" id="IPR008331">
    <property type="entry name" value="Ferritin_DPS_dom"/>
</dbReference>
<feature type="domain" description="Ferritin/DPS" evidence="3">
    <location>
        <begin position="23"/>
        <end position="158"/>
    </location>
</feature>
<dbReference type="PANTHER" id="PTHR42932">
    <property type="entry name" value="GENERAL STRESS PROTEIN 20U"/>
    <property type="match status" value="1"/>
</dbReference>
<protein>
    <submittedName>
        <fullName evidence="4">Ferritin-like protein</fullName>
    </submittedName>
</protein>
<evidence type="ECO:0000313" key="5">
    <source>
        <dbReference type="Proteomes" id="UP000003553"/>
    </source>
</evidence>
<dbReference type="GO" id="GO:0016722">
    <property type="term" value="F:oxidoreductase activity, acting on metal ions"/>
    <property type="evidence" value="ECO:0007669"/>
    <property type="project" value="InterPro"/>
</dbReference>
<dbReference type="EMBL" id="AAYI02000004">
    <property type="protein sequence ID" value="EDN80536.1"/>
    <property type="molecule type" value="Genomic_DNA"/>
</dbReference>
<dbReference type="PIRSF" id="PIRSF005900">
    <property type="entry name" value="Dps"/>
    <property type="match status" value="1"/>
</dbReference>
<keyword evidence="5" id="KW-1185">Reference proteome</keyword>
<dbReference type="AlphaFoldDB" id="A7BBG2"/>
<dbReference type="Gene3D" id="1.20.1260.10">
    <property type="match status" value="1"/>
</dbReference>
<comment type="similarity">
    <text evidence="1 2">Belongs to the Dps family.</text>
</comment>
<comment type="caution">
    <text evidence="4">The sequence shown here is derived from an EMBL/GenBank/DDBJ whole genome shotgun (WGS) entry which is preliminary data.</text>
</comment>
<dbReference type="HOGENOM" id="CLU_098183_1_3_11"/>
<evidence type="ECO:0000259" key="3">
    <source>
        <dbReference type="Pfam" id="PF00210"/>
    </source>
</evidence>
<name>A7BBG2_9ACTO</name>
<dbReference type="InterPro" id="IPR002177">
    <property type="entry name" value="DPS_DNA-bd"/>
</dbReference>
<dbReference type="eggNOG" id="COG0783">
    <property type="taxonomic scope" value="Bacteria"/>
</dbReference>
<dbReference type="SUPFAM" id="SSF47240">
    <property type="entry name" value="Ferritin-like"/>
    <property type="match status" value="1"/>
</dbReference>
<reference evidence="4" key="2">
    <citation type="submission" date="2015-05" db="EMBL/GenBank/DDBJ databases">
        <title>Draft genome sequence of Actinomyces odontolyticus (ATCC 17982).</title>
        <authorList>
            <person name="Sudarsanam P."/>
            <person name="Ley R."/>
            <person name="Guruge J."/>
            <person name="Turnbaugh P.J."/>
            <person name="Mahowald M."/>
            <person name="Liep D."/>
            <person name="Gordon J."/>
        </authorList>
    </citation>
    <scope>NUCLEOTIDE SEQUENCE</scope>
    <source>
        <strain evidence="4">ATCC 17982</strain>
    </source>
</reference>
<dbReference type="InterPro" id="IPR023188">
    <property type="entry name" value="DPS_DNA-bd_CS"/>
</dbReference>
<dbReference type="PROSITE" id="PS00818">
    <property type="entry name" value="DPS_1"/>
    <property type="match status" value="1"/>
</dbReference>
<proteinExistence type="inferred from homology"/>
<evidence type="ECO:0000313" key="4">
    <source>
        <dbReference type="EMBL" id="EDN80536.1"/>
    </source>
</evidence>
<dbReference type="Pfam" id="PF00210">
    <property type="entry name" value="Ferritin"/>
    <property type="match status" value="1"/>
</dbReference>
<evidence type="ECO:0000256" key="1">
    <source>
        <dbReference type="ARBA" id="ARBA00009497"/>
    </source>
</evidence>
<dbReference type="GO" id="GO:0008199">
    <property type="term" value="F:ferric iron binding"/>
    <property type="evidence" value="ECO:0007669"/>
    <property type="project" value="InterPro"/>
</dbReference>
<dbReference type="PRINTS" id="PR01346">
    <property type="entry name" value="HELNAPAPROT"/>
</dbReference>
<reference evidence="4" key="1">
    <citation type="submission" date="2007-04" db="EMBL/GenBank/DDBJ databases">
        <authorList>
            <person name="Fulton L."/>
            <person name="Clifton S."/>
            <person name="Fulton B."/>
            <person name="Xu J."/>
            <person name="Minx P."/>
            <person name="Pepin K.H."/>
            <person name="Johnson M."/>
            <person name="Thiruvilangam P."/>
            <person name="Bhonagiri V."/>
            <person name="Nash W.E."/>
            <person name="Mardis E.R."/>
            <person name="Wilson R.K."/>
        </authorList>
    </citation>
    <scope>NUCLEOTIDE SEQUENCE [LARGE SCALE GENOMIC DNA]</scope>
    <source>
        <strain evidence="4">ATCC 17982</strain>
    </source>
</reference>
<accession>A7BBG2</accession>